<dbReference type="AlphaFoldDB" id="A0A511UYY6"/>
<reference evidence="3 4" key="1">
    <citation type="submission" date="2019-07" db="EMBL/GenBank/DDBJ databases">
        <title>Whole genome shotgun sequence of Cerasibacillus quisquiliarum NBRC 102429.</title>
        <authorList>
            <person name="Hosoyama A."/>
            <person name="Uohara A."/>
            <person name="Ohji S."/>
            <person name="Ichikawa N."/>
        </authorList>
    </citation>
    <scope>NUCLEOTIDE SEQUENCE [LARGE SCALE GENOMIC DNA]</scope>
    <source>
        <strain evidence="3 4">NBRC 102429</strain>
    </source>
</reference>
<dbReference type="Proteomes" id="UP000321491">
    <property type="component" value="Unassembled WGS sequence"/>
</dbReference>
<dbReference type="Gene3D" id="2.60.480.10">
    <property type="entry name" value="eubacterium ventriosum atcc domain"/>
    <property type="match status" value="1"/>
</dbReference>
<dbReference type="RefSeq" id="WP_146938238.1">
    <property type="nucleotide sequence ID" value="NZ_BJXW01000023.1"/>
</dbReference>
<dbReference type="InterPro" id="IPR038548">
    <property type="entry name" value="SporV_AA_N_sf"/>
</dbReference>
<keyword evidence="1" id="KW-0812">Transmembrane</keyword>
<feature type="transmembrane region" description="Helical" evidence="1">
    <location>
        <begin position="146"/>
        <end position="164"/>
    </location>
</feature>
<name>A0A511UYY6_9BACI</name>
<dbReference type="OrthoDB" id="9782754at2"/>
<evidence type="ECO:0000313" key="4">
    <source>
        <dbReference type="Proteomes" id="UP000321491"/>
    </source>
</evidence>
<comment type="caution">
    <text evidence="3">The sequence shown here is derived from an EMBL/GenBank/DDBJ whole genome shotgun (WGS) entry which is preliminary data.</text>
</comment>
<organism evidence="3 4">
    <name type="scientific">Cerasibacillus quisquiliarum</name>
    <dbReference type="NCBI Taxonomy" id="227865"/>
    <lineage>
        <taxon>Bacteria</taxon>
        <taxon>Bacillati</taxon>
        <taxon>Bacillota</taxon>
        <taxon>Bacilli</taxon>
        <taxon>Bacillales</taxon>
        <taxon>Bacillaceae</taxon>
        <taxon>Cerasibacillus</taxon>
    </lineage>
</organism>
<gene>
    <name evidence="3" type="primary">spoVAA</name>
    <name evidence="3" type="ORF">CQU01_20950</name>
</gene>
<keyword evidence="4" id="KW-1185">Reference proteome</keyword>
<feature type="domain" description="Stage V sporulation protein AA" evidence="2">
    <location>
        <begin position="3"/>
        <end position="92"/>
    </location>
</feature>
<evidence type="ECO:0000313" key="3">
    <source>
        <dbReference type="EMBL" id="GEN31857.1"/>
    </source>
</evidence>
<dbReference type="EMBL" id="BJXW01000023">
    <property type="protein sequence ID" value="GEN31857.1"/>
    <property type="molecule type" value="Genomic_DNA"/>
</dbReference>
<proteinExistence type="predicted"/>
<feature type="transmembrane region" description="Helical" evidence="1">
    <location>
        <begin position="99"/>
        <end position="122"/>
    </location>
</feature>
<evidence type="ECO:0000259" key="2">
    <source>
        <dbReference type="Pfam" id="PF12164"/>
    </source>
</evidence>
<sequence>MDHTVYLRMKKKLHVKSGTSLKLSTIADIFINTPLDKDIGELIIYDISNDKNRENHVVVIDQFFLRKCILTEFPKINVHFFGVSETIVQISHRQNIPSILLAVIVWFILFIGTAMTIMNFHYDVGMQETQQKIHYMLTGKVAESPLWIQIPYSLGLGVGMLLFFNHWFKKRFNNEPSPLEIEISKYQDALDDYIKKHEKHVD</sequence>
<keyword evidence="1" id="KW-1133">Transmembrane helix</keyword>
<accession>A0A511UYY6</accession>
<protein>
    <submittedName>
        <fullName evidence="3">Stage V sporulation protein AA</fullName>
    </submittedName>
</protein>
<dbReference type="Pfam" id="PF12164">
    <property type="entry name" value="SporV_AA"/>
    <property type="match status" value="1"/>
</dbReference>
<dbReference type="InterPro" id="IPR021997">
    <property type="entry name" value="SporV_AA"/>
</dbReference>
<evidence type="ECO:0000256" key="1">
    <source>
        <dbReference type="SAM" id="Phobius"/>
    </source>
</evidence>
<keyword evidence="1" id="KW-0472">Membrane</keyword>